<evidence type="ECO:0000313" key="2">
    <source>
        <dbReference type="Proteomes" id="UP000246018"/>
    </source>
</evidence>
<comment type="caution">
    <text evidence="1">The sequence shown here is derived from an EMBL/GenBank/DDBJ whole genome shotgun (WGS) entry which is preliminary data.</text>
</comment>
<sequence>MRDSTLYTIGTALGRARDHEAVVHVLVSGQWLEGLVRAVDGHGLVLASDTHEHSIVRIEDISAVRVLRAAPPVECLLEVEARPMPAPRVTHDF</sequence>
<dbReference type="AlphaFoldDB" id="A0A2T8FAX2"/>
<dbReference type="Proteomes" id="UP000246018">
    <property type="component" value="Unassembled WGS sequence"/>
</dbReference>
<dbReference type="OrthoDB" id="3788059at2"/>
<accession>A0A2T8FAX2</accession>
<name>A0A2T8FAX2_9ACTN</name>
<dbReference type="RefSeq" id="WP_116572281.1">
    <property type="nucleotide sequence ID" value="NZ_QDGZ01000004.1"/>
</dbReference>
<protein>
    <submittedName>
        <fullName evidence="1">Uncharacterized protein</fullName>
    </submittedName>
</protein>
<gene>
    <name evidence="1" type="ORF">DDE18_10865</name>
</gene>
<organism evidence="1 2">
    <name type="scientific">Nocardioides gansuensis</name>
    <dbReference type="NCBI Taxonomy" id="2138300"/>
    <lineage>
        <taxon>Bacteria</taxon>
        <taxon>Bacillati</taxon>
        <taxon>Actinomycetota</taxon>
        <taxon>Actinomycetes</taxon>
        <taxon>Propionibacteriales</taxon>
        <taxon>Nocardioidaceae</taxon>
        <taxon>Nocardioides</taxon>
    </lineage>
</organism>
<dbReference type="EMBL" id="QDGZ01000004">
    <property type="protein sequence ID" value="PVG82850.1"/>
    <property type="molecule type" value="Genomic_DNA"/>
</dbReference>
<keyword evidence="2" id="KW-1185">Reference proteome</keyword>
<proteinExistence type="predicted"/>
<evidence type="ECO:0000313" key="1">
    <source>
        <dbReference type="EMBL" id="PVG82850.1"/>
    </source>
</evidence>
<reference evidence="1 2" key="1">
    <citation type="submission" date="2018-04" db="EMBL/GenBank/DDBJ databases">
        <title>Genome of Nocardioides gansuensis WSJ-1.</title>
        <authorList>
            <person name="Wu S."/>
            <person name="Wang G."/>
        </authorList>
    </citation>
    <scope>NUCLEOTIDE SEQUENCE [LARGE SCALE GENOMIC DNA]</scope>
    <source>
        <strain evidence="1 2">WSJ-1</strain>
    </source>
</reference>